<evidence type="ECO:0000313" key="4">
    <source>
        <dbReference type="WBParaSite" id="SRAE_X000233300.1"/>
    </source>
</evidence>
<name>A0A090MQZ8_STRRB</name>
<proteinExistence type="predicted"/>
<reference evidence="4" key="3">
    <citation type="submission" date="2020-12" db="UniProtKB">
        <authorList>
            <consortium name="WormBaseParasite"/>
        </authorList>
    </citation>
    <scope>IDENTIFICATION</scope>
</reference>
<evidence type="ECO:0000313" key="5">
    <source>
        <dbReference type="WormBase" id="SRAE_X000233300"/>
    </source>
</evidence>
<dbReference type="EMBL" id="LN609400">
    <property type="protein sequence ID" value="CEF60598.1"/>
    <property type="molecule type" value="Genomic_DNA"/>
</dbReference>
<dbReference type="GeneID" id="36385411"/>
<keyword evidence="3" id="KW-1185">Reference proteome</keyword>
<protein>
    <submittedName>
        <fullName evidence="2 4">Uncharacterized protein</fullName>
    </submittedName>
</protein>
<reference evidence="3" key="1">
    <citation type="submission" date="2014-09" db="EMBL/GenBank/DDBJ databases">
        <authorList>
            <person name="Martin A.A."/>
        </authorList>
    </citation>
    <scope>NUCLEOTIDE SEQUENCE</scope>
    <source>
        <strain evidence="3">ED321</strain>
    </source>
</reference>
<accession>A0A090MQZ8</accession>
<dbReference type="WormBase" id="SRAE_X000233300">
    <property type="protein sequence ID" value="SRP09590"/>
    <property type="gene ID" value="WBGene00267917"/>
</dbReference>
<gene>
    <name evidence="2 4 5" type="ORF">SRAE_X000233300</name>
</gene>
<dbReference type="WBParaSite" id="SRAE_X000233300.1">
    <property type="protein sequence ID" value="SRAE_X000233300.1"/>
    <property type="gene ID" value="WBGene00267917"/>
</dbReference>
<reference evidence="2" key="2">
    <citation type="submission" date="2014-09" db="EMBL/GenBank/DDBJ databases">
        <authorList>
            <person name="Aslett A.Martin."/>
        </authorList>
    </citation>
    <scope>NUCLEOTIDE SEQUENCE</scope>
    <source>
        <strain evidence="2">ED321 Heterogonic</strain>
    </source>
</reference>
<dbReference type="CTD" id="36385411"/>
<evidence type="ECO:0000313" key="3">
    <source>
        <dbReference type="Proteomes" id="UP000035682"/>
    </source>
</evidence>
<sequence>MFYWRNDLRIQTLNALNNCVFINYSEIISLISKYSQKNTFLEIKERLTLRYINKTFKKLKRTLPNIVENLNKLNLFDKNECLKQQLNEKLKYQKKLELEIERLKNLKNNSFGDDKNNLEKNLNNINEEYKNISATIEELNLSLNNTQ</sequence>
<keyword evidence="1" id="KW-0175">Coiled coil</keyword>
<evidence type="ECO:0000256" key="1">
    <source>
        <dbReference type="SAM" id="Coils"/>
    </source>
</evidence>
<dbReference type="AlphaFoldDB" id="A0A090MQZ8"/>
<evidence type="ECO:0000313" key="2">
    <source>
        <dbReference type="EMBL" id="CEF60598.1"/>
    </source>
</evidence>
<feature type="coiled-coil region" evidence="1">
    <location>
        <begin position="82"/>
        <end position="142"/>
    </location>
</feature>
<organism evidence="2">
    <name type="scientific">Strongyloides ratti</name>
    <name type="common">Parasitic roundworm</name>
    <dbReference type="NCBI Taxonomy" id="34506"/>
    <lineage>
        <taxon>Eukaryota</taxon>
        <taxon>Metazoa</taxon>
        <taxon>Ecdysozoa</taxon>
        <taxon>Nematoda</taxon>
        <taxon>Chromadorea</taxon>
        <taxon>Rhabditida</taxon>
        <taxon>Tylenchina</taxon>
        <taxon>Panagrolaimomorpha</taxon>
        <taxon>Strongyloidoidea</taxon>
        <taxon>Strongyloididae</taxon>
        <taxon>Strongyloides</taxon>
    </lineage>
</organism>
<dbReference type="Proteomes" id="UP000035682">
    <property type="component" value="Unplaced"/>
</dbReference>
<dbReference type="RefSeq" id="XP_024499807.1">
    <property type="nucleotide sequence ID" value="XM_024645534.1"/>
</dbReference>